<reference evidence="2" key="1">
    <citation type="submission" date="2020-11" db="EMBL/GenBank/DDBJ databases">
        <title>Nocardia NEAU-351.nov., a novel actinomycete isolated from the cow dung.</title>
        <authorList>
            <person name="Zhang X."/>
        </authorList>
    </citation>
    <scope>NUCLEOTIDE SEQUENCE</scope>
    <source>
        <strain evidence="2">NEAU-351</strain>
    </source>
</reference>
<gene>
    <name evidence="2" type="ORF">IT779_27455</name>
</gene>
<dbReference type="Proteomes" id="UP000655751">
    <property type="component" value="Unassembled WGS sequence"/>
</dbReference>
<feature type="domain" description="VOC" evidence="1">
    <location>
        <begin position="6"/>
        <end position="120"/>
    </location>
</feature>
<dbReference type="EMBL" id="JADMLG010000013">
    <property type="protein sequence ID" value="MBH0780014.1"/>
    <property type="molecule type" value="Genomic_DNA"/>
</dbReference>
<dbReference type="Pfam" id="PF18029">
    <property type="entry name" value="Glyoxalase_6"/>
    <property type="match status" value="1"/>
</dbReference>
<dbReference type="InterPro" id="IPR041581">
    <property type="entry name" value="Glyoxalase_6"/>
</dbReference>
<dbReference type="PANTHER" id="PTHR35908">
    <property type="entry name" value="HYPOTHETICAL FUSION PROTEIN"/>
    <property type="match status" value="1"/>
</dbReference>
<dbReference type="RefSeq" id="WP_196152325.1">
    <property type="nucleotide sequence ID" value="NZ_JADMLG010000013.1"/>
</dbReference>
<dbReference type="Gene3D" id="3.10.180.10">
    <property type="entry name" value="2,3-Dihydroxybiphenyl 1,2-Dioxygenase, domain 1"/>
    <property type="match status" value="1"/>
</dbReference>
<organism evidence="2 3">
    <name type="scientific">Nocardia bovistercoris</name>
    <dbReference type="NCBI Taxonomy" id="2785916"/>
    <lineage>
        <taxon>Bacteria</taxon>
        <taxon>Bacillati</taxon>
        <taxon>Actinomycetota</taxon>
        <taxon>Actinomycetes</taxon>
        <taxon>Mycobacteriales</taxon>
        <taxon>Nocardiaceae</taxon>
        <taxon>Nocardia</taxon>
    </lineage>
</organism>
<sequence length="125" mass="13739">MTAIARFGAVSFDSSDPRLLGRFYRDLLEFDLRYESDHLVVLVGGGVTITVEHVADHRPPDWPGNDVPKQMHLDLLVDDLDSAEAAAIEHGAVRAEFQPVPDRWRVLIDPAGHPFCLALAPDTAG</sequence>
<name>A0A931IEL6_9NOCA</name>
<evidence type="ECO:0000259" key="1">
    <source>
        <dbReference type="PROSITE" id="PS51819"/>
    </source>
</evidence>
<dbReference type="InterPro" id="IPR029068">
    <property type="entry name" value="Glyas_Bleomycin-R_OHBP_Dase"/>
</dbReference>
<dbReference type="InterPro" id="IPR037523">
    <property type="entry name" value="VOC_core"/>
</dbReference>
<comment type="caution">
    <text evidence="2">The sequence shown here is derived from an EMBL/GenBank/DDBJ whole genome shotgun (WGS) entry which is preliminary data.</text>
</comment>
<keyword evidence="3" id="KW-1185">Reference proteome</keyword>
<evidence type="ECO:0000313" key="3">
    <source>
        <dbReference type="Proteomes" id="UP000655751"/>
    </source>
</evidence>
<dbReference type="PANTHER" id="PTHR35908:SF1">
    <property type="entry name" value="CONSERVED PROTEIN"/>
    <property type="match status" value="1"/>
</dbReference>
<evidence type="ECO:0000313" key="2">
    <source>
        <dbReference type="EMBL" id="MBH0780014.1"/>
    </source>
</evidence>
<dbReference type="SUPFAM" id="SSF54593">
    <property type="entry name" value="Glyoxalase/Bleomycin resistance protein/Dihydroxybiphenyl dioxygenase"/>
    <property type="match status" value="1"/>
</dbReference>
<protein>
    <submittedName>
        <fullName evidence="2">VOC family protein</fullName>
    </submittedName>
</protein>
<accession>A0A931IEL6</accession>
<proteinExistence type="predicted"/>
<dbReference type="PROSITE" id="PS51819">
    <property type="entry name" value="VOC"/>
    <property type="match status" value="1"/>
</dbReference>
<dbReference type="AlphaFoldDB" id="A0A931IEL6"/>